<name>A0AAD9IQP8_9ANNE</name>
<keyword evidence="2" id="KW-1185">Reference proteome</keyword>
<gene>
    <name evidence="1" type="ORF">LSH36_1960g00000</name>
</gene>
<organism evidence="1 2">
    <name type="scientific">Paralvinella palmiformis</name>
    <dbReference type="NCBI Taxonomy" id="53620"/>
    <lineage>
        <taxon>Eukaryota</taxon>
        <taxon>Metazoa</taxon>
        <taxon>Spiralia</taxon>
        <taxon>Lophotrochozoa</taxon>
        <taxon>Annelida</taxon>
        <taxon>Polychaeta</taxon>
        <taxon>Sedentaria</taxon>
        <taxon>Canalipalpata</taxon>
        <taxon>Terebellida</taxon>
        <taxon>Terebelliformia</taxon>
        <taxon>Alvinellidae</taxon>
        <taxon>Paralvinella</taxon>
    </lineage>
</organism>
<feature type="non-terminal residue" evidence="1">
    <location>
        <position position="253"/>
    </location>
</feature>
<dbReference type="Proteomes" id="UP001208570">
    <property type="component" value="Unassembled WGS sequence"/>
</dbReference>
<comment type="caution">
    <text evidence="1">The sequence shown here is derived from an EMBL/GenBank/DDBJ whole genome shotgun (WGS) entry which is preliminary data.</text>
</comment>
<evidence type="ECO:0000313" key="2">
    <source>
        <dbReference type="Proteomes" id="UP001208570"/>
    </source>
</evidence>
<evidence type="ECO:0000313" key="1">
    <source>
        <dbReference type="EMBL" id="KAK2139186.1"/>
    </source>
</evidence>
<dbReference type="AlphaFoldDB" id="A0AAD9IQP8"/>
<dbReference type="EMBL" id="JAODUP010001954">
    <property type="protein sequence ID" value="KAK2139186.1"/>
    <property type="molecule type" value="Genomic_DNA"/>
</dbReference>
<accession>A0AAD9IQP8</accession>
<protein>
    <submittedName>
        <fullName evidence="1">Uncharacterized protein</fullName>
    </submittedName>
</protein>
<proteinExistence type="predicted"/>
<reference evidence="1" key="1">
    <citation type="journal article" date="2023" name="Mol. Biol. Evol.">
        <title>Third-Generation Sequencing Reveals the Adaptive Role of the Epigenome in Three Deep-Sea Polychaetes.</title>
        <authorList>
            <person name="Perez M."/>
            <person name="Aroh O."/>
            <person name="Sun Y."/>
            <person name="Lan Y."/>
            <person name="Juniper S.K."/>
            <person name="Young C.R."/>
            <person name="Angers B."/>
            <person name="Qian P.Y."/>
        </authorList>
    </citation>
    <scope>NUCLEOTIDE SEQUENCE</scope>
    <source>
        <strain evidence="1">P08H-3</strain>
    </source>
</reference>
<feature type="non-terminal residue" evidence="1">
    <location>
        <position position="1"/>
    </location>
</feature>
<sequence>HYLEKRNPIKLFLFSYMRGGSSIAGELFNCDPSATMWYEPGDAFFSSYYGLYEENLPQNDLYFRNLTRRKLNSDELKAMLDFYKNIFSCNYNELPPETMAHSFLKESTAMDGYVQCMKGKRTKNVNIKACNKQTHNICSSNMVETSLGAKCHSIIVAVKEVLNRNIGDRRQSTIVKLLQNYLITNSIELRISDLNRLYQFIRRARCIEQMREDNAKCVHIVERKCKNDALRVVQVNRMKMEDLEIIIKANPDI</sequence>